<dbReference type="HOGENOM" id="CLU_252926_0_0_0"/>
<dbReference type="InterPro" id="IPR013783">
    <property type="entry name" value="Ig-like_fold"/>
</dbReference>
<dbReference type="RefSeq" id="WP_015246251.1">
    <property type="nucleotide sequence ID" value="NC_019892.1"/>
</dbReference>
<dbReference type="Gene3D" id="2.60.40.10">
    <property type="entry name" value="Immunoglobulins"/>
    <property type="match status" value="1"/>
</dbReference>
<dbReference type="Gene3D" id="3.40.390.10">
    <property type="entry name" value="Collagenase (Catalytic Domain)"/>
    <property type="match status" value="1"/>
</dbReference>
<dbReference type="OrthoDB" id="8198236at2"/>
<evidence type="ECO:0000313" key="3">
    <source>
        <dbReference type="EMBL" id="AGA27101.1"/>
    </source>
</evidence>
<dbReference type="InterPro" id="IPR000601">
    <property type="entry name" value="PKD_dom"/>
</dbReference>
<reference evidence="3 4" key="1">
    <citation type="submission" date="2012-02" db="EMBL/GenBank/DDBJ databases">
        <title>Complete sequence of chromosome of Singulisphaera acidiphila DSM 18658.</title>
        <authorList>
            <consortium name="US DOE Joint Genome Institute (JGI-PGF)"/>
            <person name="Lucas S."/>
            <person name="Copeland A."/>
            <person name="Lapidus A."/>
            <person name="Glavina del Rio T."/>
            <person name="Dalin E."/>
            <person name="Tice H."/>
            <person name="Bruce D."/>
            <person name="Goodwin L."/>
            <person name="Pitluck S."/>
            <person name="Peters L."/>
            <person name="Ovchinnikova G."/>
            <person name="Chertkov O."/>
            <person name="Kyrpides N."/>
            <person name="Mavromatis K."/>
            <person name="Ivanova N."/>
            <person name="Brettin T."/>
            <person name="Detter J.C."/>
            <person name="Han C."/>
            <person name="Larimer F."/>
            <person name="Land M."/>
            <person name="Hauser L."/>
            <person name="Markowitz V."/>
            <person name="Cheng J.-F."/>
            <person name="Hugenholtz P."/>
            <person name="Woyke T."/>
            <person name="Wu D."/>
            <person name="Tindall B."/>
            <person name="Pomrenke H."/>
            <person name="Brambilla E."/>
            <person name="Klenk H.-P."/>
            <person name="Eisen J.A."/>
        </authorList>
    </citation>
    <scope>NUCLEOTIDE SEQUENCE [LARGE SCALE GENOMIC DNA]</scope>
    <source>
        <strain evidence="4">ATCC BAA-1392 / DSM 18658 / VKM B-2454 / MOB10</strain>
    </source>
</reference>
<feature type="compositionally biased region" description="Low complexity" evidence="1">
    <location>
        <begin position="1"/>
        <end position="13"/>
    </location>
</feature>
<dbReference type="STRING" id="886293.Sinac_2809"/>
<evidence type="ECO:0000313" key="4">
    <source>
        <dbReference type="Proteomes" id="UP000010798"/>
    </source>
</evidence>
<dbReference type="SUPFAM" id="SSF49299">
    <property type="entry name" value="PKD domain"/>
    <property type="match status" value="1"/>
</dbReference>
<name>L0DEL3_SINAD</name>
<dbReference type="EMBL" id="CP003364">
    <property type="protein sequence ID" value="AGA27101.1"/>
    <property type="molecule type" value="Genomic_DNA"/>
</dbReference>
<dbReference type="GO" id="GO:0008237">
    <property type="term" value="F:metallopeptidase activity"/>
    <property type="evidence" value="ECO:0007669"/>
    <property type="project" value="InterPro"/>
</dbReference>
<proteinExistence type="predicted"/>
<dbReference type="PRINTS" id="PR00313">
    <property type="entry name" value="CABNDNGRPT"/>
</dbReference>
<keyword evidence="4" id="KW-1185">Reference proteome</keyword>
<feature type="region of interest" description="Disordered" evidence="1">
    <location>
        <begin position="1"/>
        <end position="22"/>
    </location>
</feature>
<protein>
    <recommendedName>
        <fullName evidence="2">PKD domain-containing protein</fullName>
    </recommendedName>
</protein>
<dbReference type="SUPFAM" id="SSF55486">
    <property type="entry name" value="Metalloproteases ('zincins'), catalytic domain"/>
    <property type="match status" value="1"/>
</dbReference>
<dbReference type="PROSITE" id="PS50093">
    <property type="entry name" value="PKD"/>
    <property type="match status" value="1"/>
</dbReference>
<dbReference type="eggNOG" id="COG3291">
    <property type="taxonomic scope" value="Bacteria"/>
</dbReference>
<accession>L0DEL3</accession>
<sequence length="1423" mass="147584">MSQINASKNSPSRAARRPPLRKRRTLPVLESLESRELLTIAFDFRYNLDASQTFAKDISYRLRLEEAGRELGDRLTDRLLPIKPTADNTWNATFTNPSTGKDEVVKNLSVPENTLVVYVGFRHLDGSNELGEGGPGGYSNIATSNDPNWIPTVRARGQSGALAARATDFGPWGGSIAFDIDRLLSGKNDFYSVALHELGHVLGIGTAKSWKTYVSGDVFTGPAAKAHYNNQNVPLNADHDHWAEKTADPKSVLNPRGEAAMTPTLTTGEKKRFTTLDFAALQDVGWNVIGNDLGGGVLKGRVTDANGRGVGGVLVAANCVAGAGLELGIPLVPLFWKVTDANGYYQGSVPAGGIWQVTADGRGLHASRNVEISPAGATANFAPSAGVGLVGSPEAVDLSGDYVILGEGDGADNQITIGRNGANLVVTINGVTSTRPLASLGAIKIRTVEGDDTVVIDFSGGNPIPAGGLFFDGGFDAGGGNTLILQGGTFSSTDINATGPGEGTITLDGSVIAYSEVSGVRIASVPGQVKFNAANNHKHDFHVDAGGGLGLRLRESGGLADFAFATPTSLRINGGDGIDILYVDFNNGNPIPAGGLSFDGGAGFDSLVLQGTLPSGRFAKEVYTATDAGSGTISFDGSIVAFTNIEPIDDTVPVGSLTVNLPAGDQTVRISDYIDFSDPAPTFVKTEIASSVLNPGFESIRFANKTEVTVATQGGNDVISLDNSTPATGLATLRIRAGAGNDEVRVSRLGFADGVTYDIDGGAGIDRLVYDWNNSSVSLGWFASSFEQIVYLNVAPLPLTSLDPAPAIAAVEGQNLMNVVVARFATVEAYAHVRASDYTAIIDWGDGTTSPGVVVGTDPSQFAVTGTHAYNDNRAYTIRTTITYLGGRYDDGVLSIQFTAGSPQTLAASATVSGASLTATGAEIQAVEGTSGLQTVATFSSASLNPALAAKYTALIVWGDGTTSSGVVAYIGGTSYRVTDNHTYRTPGRYPVTVEVRELGAGGASVLAQGTANVVDAKLTVEPATLATIREGGALANTLVARIVDANPTSSQAGDLQAWIDYGDGTPAALGVVTPVGALATGEMVYEVRTSHAYARRGSYTITVTALSAFGAKSSAGVALRVDDVPIVLTARLDPSSDSGLSSTDGITNVVRPTFNGTSEPFSIVEVLVHAVGSANSISVGRAVADQAGQWSITSTPLPDALYDVTVKAVDRFGDTTAQITLPPLTIDTKAPVIVGARLRPRLGRLELDVLDNQTGLNMASLLNSSNYAVRRTYPISPRAVFVTSVTTAALGTTVAGRPQTIVLTLNGGRKIGREHLVVSVNAAGIEDLAGNALDGDFTGVFPSGDGKPLGDFRAALLTNGVKTFTPQPVGGFADPKTPPGFRGLVGGAFVARKPNAPAIARAFRKITVKHAESTGVRGGQHH</sequence>
<dbReference type="InterPro" id="IPR035986">
    <property type="entry name" value="PKD_dom_sf"/>
</dbReference>
<feature type="domain" description="PKD" evidence="2">
    <location>
        <begin position="1061"/>
        <end position="1122"/>
    </location>
</feature>
<dbReference type="KEGG" id="saci:Sinac_2809"/>
<evidence type="ECO:0000259" key="2">
    <source>
        <dbReference type="PROSITE" id="PS50093"/>
    </source>
</evidence>
<dbReference type="Pfam" id="PF19077">
    <property type="entry name" value="Big_13"/>
    <property type="match status" value="1"/>
</dbReference>
<evidence type="ECO:0000256" key="1">
    <source>
        <dbReference type="SAM" id="MobiDB-lite"/>
    </source>
</evidence>
<dbReference type="InterPro" id="IPR024079">
    <property type="entry name" value="MetalloPept_cat_dom_sf"/>
</dbReference>
<dbReference type="Proteomes" id="UP000010798">
    <property type="component" value="Chromosome"/>
</dbReference>
<dbReference type="InterPro" id="IPR044016">
    <property type="entry name" value="Big_13"/>
</dbReference>
<gene>
    <name evidence="3" type="ordered locus">Sinac_2809</name>
</gene>
<organism evidence="3 4">
    <name type="scientific">Singulisphaera acidiphila (strain ATCC BAA-1392 / DSM 18658 / VKM B-2454 / MOB10)</name>
    <dbReference type="NCBI Taxonomy" id="886293"/>
    <lineage>
        <taxon>Bacteria</taxon>
        <taxon>Pseudomonadati</taxon>
        <taxon>Planctomycetota</taxon>
        <taxon>Planctomycetia</taxon>
        <taxon>Isosphaerales</taxon>
        <taxon>Isosphaeraceae</taxon>
        <taxon>Singulisphaera</taxon>
    </lineage>
</organism>